<evidence type="ECO:0000256" key="1">
    <source>
        <dbReference type="SAM" id="Phobius"/>
    </source>
</evidence>
<dbReference type="RefSeq" id="WP_233051407.1">
    <property type="nucleotide sequence ID" value="NZ_JAIMJA010000002.1"/>
</dbReference>
<evidence type="ECO:0000259" key="2">
    <source>
        <dbReference type="PROSITE" id="PS50883"/>
    </source>
</evidence>
<dbReference type="Pfam" id="PF00563">
    <property type="entry name" value="EAL"/>
    <property type="match status" value="1"/>
</dbReference>
<dbReference type="CDD" id="cd01948">
    <property type="entry name" value="EAL"/>
    <property type="match status" value="1"/>
</dbReference>
<name>A0ABS8W4E2_9GAMM</name>
<feature type="domain" description="GGDEF" evidence="3">
    <location>
        <begin position="572"/>
        <end position="706"/>
    </location>
</feature>
<dbReference type="InterPro" id="IPR043128">
    <property type="entry name" value="Rev_trsase/Diguanyl_cyclase"/>
</dbReference>
<proteinExistence type="predicted"/>
<dbReference type="EMBL" id="JAIMJA010000002">
    <property type="protein sequence ID" value="MCE2593829.1"/>
    <property type="molecule type" value="Genomic_DNA"/>
</dbReference>
<dbReference type="SMART" id="SM00267">
    <property type="entry name" value="GGDEF"/>
    <property type="match status" value="1"/>
</dbReference>
<protein>
    <submittedName>
        <fullName evidence="4">EAL domain-containing protein</fullName>
    </submittedName>
</protein>
<keyword evidence="5" id="KW-1185">Reference proteome</keyword>
<feature type="transmembrane region" description="Helical" evidence="1">
    <location>
        <begin position="177"/>
        <end position="198"/>
    </location>
</feature>
<keyword evidence="1" id="KW-0472">Membrane</keyword>
<dbReference type="PANTHER" id="PTHR44757">
    <property type="entry name" value="DIGUANYLATE CYCLASE DGCP"/>
    <property type="match status" value="1"/>
</dbReference>
<dbReference type="InterPro" id="IPR000160">
    <property type="entry name" value="GGDEF_dom"/>
</dbReference>
<dbReference type="Gene3D" id="3.30.70.270">
    <property type="match status" value="1"/>
</dbReference>
<dbReference type="InterPro" id="IPR029787">
    <property type="entry name" value="Nucleotide_cyclase"/>
</dbReference>
<dbReference type="SUPFAM" id="SSF55073">
    <property type="entry name" value="Nucleotide cyclase"/>
    <property type="match status" value="1"/>
</dbReference>
<dbReference type="SMART" id="SM00052">
    <property type="entry name" value="EAL"/>
    <property type="match status" value="1"/>
</dbReference>
<dbReference type="Gene3D" id="3.30.450.20">
    <property type="entry name" value="PAS domain"/>
    <property type="match status" value="1"/>
</dbReference>
<sequence>MLEALYYVSAGICIFAASYSGFVALLTQKSKLFLHFAWVCLCVAGYQVFSVQYLIAADTHTAIEQLRWQVFSILALTPSFFIFIAIYTQQKHYSFAFKVITLFCLLMMLINYEQPLTIRFEQVIERVNIGLPWQQSISLIEGDLSPWGKLMHTFYQVLLFWVAYRSWVLFKKNEPRIAIFFSLYILAQLSSAILGIMIDAGLVKMFYTVGFAFVILVMLMSFSLALDFKTTSRRIVAQTVKLTAERRQRLIAQKSLNMMAQVVDQSPSALLILDLNGFVVECNQACDIFWHRQLAVERVNFLDFLSQLYPKKRREITDISHKENIQLPPVNLSECSTPYFANHRKQSILTFKIFITREYNQAKQIIVSCSDVTAQEQQQKAIRHIARGVASAQGDDFYHDLIANLAKLFNAKYGFIGFISEQNKNIIRTCSVVEDDKIVSNFNYELAESPCTHLSQCDVCNFPAHAQTLFPNDILIKEKGIESYICTKIKDENGKAKGLIVLMHNEKMPDDVQLRDILDIFSSRAGAEMQRSQAQADIRKMAFEDYLTHLPNRALLLEHLNGQISKLRLNQEQAMLIVMDLDHFKTINDVLGHDVGDDILRHIGKRLSEHCSDGFFIARQGGDEFALISRHSCLYDSQIKVALDKLQKIINQPLQIGEHKIDIGASFGICQFPKTDESALDVIRHAELALYKAKSNGRGRYTVYEHSLEKVAQERMKMQQALKNAIANEELLLFFQPQVRQDGSQFGAEVLLRWFSPIFGFVSPTKFIPLAEETGLIHSIGEWVFNQSLHCIEQWQKNSIPFKGHLSVNVSAWQFALPAFADDIIRAVNNKGIKPSSVMLEVTETGLLIDIPDTIQKLSQIRKFGIEIALDDFGTGYSSMAYLRDLPLDLLKIDKTFIDELGKSDHSPITESIISIGRSMHLSVIAEGVETLEQSNRLAALGCHIYQGYYYAKPMSEDDFVAWLFTHNHSPNIALLS</sequence>
<evidence type="ECO:0000313" key="5">
    <source>
        <dbReference type="Proteomes" id="UP001201273"/>
    </source>
</evidence>
<dbReference type="Pfam" id="PF00990">
    <property type="entry name" value="GGDEF"/>
    <property type="match status" value="1"/>
</dbReference>
<dbReference type="InterPro" id="IPR001633">
    <property type="entry name" value="EAL_dom"/>
</dbReference>
<feature type="transmembrane region" description="Helical" evidence="1">
    <location>
        <begin position="33"/>
        <end position="56"/>
    </location>
</feature>
<dbReference type="PROSITE" id="PS50887">
    <property type="entry name" value="GGDEF"/>
    <property type="match status" value="1"/>
</dbReference>
<gene>
    <name evidence="4" type="ORF">K6Y31_03265</name>
</gene>
<reference evidence="4 5" key="1">
    <citation type="journal article" date="2022" name="Environ. Microbiol. Rep.">
        <title>Eco-phylogenetic analyses reveal divergent evolution of vitamin B12 metabolism in the marine bacterial family 'Psychromonadaceae'.</title>
        <authorList>
            <person name="Jin X."/>
            <person name="Yang Y."/>
            <person name="Cao H."/>
            <person name="Gao B."/>
            <person name="Zhao Z."/>
        </authorList>
    </citation>
    <scope>NUCLEOTIDE SEQUENCE [LARGE SCALE GENOMIC DNA]</scope>
    <source>
        <strain evidence="4 5">MKS20</strain>
    </source>
</reference>
<keyword evidence="1" id="KW-1133">Transmembrane helix</keyword>
<feature type="transmembrane region" description="Helical" evidence="1">
    <location>
        <begin position="68"/>
        <end position="88"/>
    </location>
</feature>
<feature type="transmembrane region" description="Helical" evidence="1">
    <location>
        <begin position="6"/>
        <end position="26"/>
    </location>
</feature>
<accession>A0ABS8W4E2</accession>
<dbReference type="SUPFAM" id="SSF55781">
    <property type="entry name" value="GAF domain-like"/>
    <property type="match status" value="1"/>
</dbReference>
<dbReference type="InterPro" id="IPR035919">
    <property type="entry name" value="EAL_sf"/>
</dbReference>
<dbReference type="PROSITE" id="PS50883">
    <property type="entry name" value="EAL"/>
    <property type="match status" value="1"/>
</dbReference>
<dbReference type="CDD" id="cd01949">
    <property type="entry name" value="GGDEF"/>
    <property type="match status" value="1"/>
</dbReference>
<feature type="transmembrane region" description="Helical" evidence="1">
    <location>
        <begin position="95"/>
        <end position="112"/>
    </location>
</feature>
<evidence type="ECO:0000259" key="3">
    <source>
        <dbReference type="PROSITE" id="PS50887"/>
    </source>
</evidence>
<dbReference type="Gene3D" id="3.20.20.450">
    <property type="entry name" value="EAL domain"/>
    <property type="match status" value="1"/>
</dbReference>
<dbReference type="PANTHER" id="PTHR44757:SF2">
    <property type="entry name" value="BIOFILM ARCHITECTURE MAINTENANCE PROTEIN MBAA"/>
    <property type="match status" value="1"/>
</dbReference>
<dbReference type="NCBIfam" id="TIGR00254">
    <property type="entry name" value="GGDEF"/>
    <property type="match status" value="1"/>
</dbReference>
<keyword evidence="1" id="KW-0812">Transmembrane</keyword>
<dbReference type="SUPFAM" id="SSF141868">
    <property type="entry name" value="EAL domain-like"/>
    <property type="match status" value="1"/>
</dbReference>
<feature type="domain" description="EAL" evidence="2">
    <location>
        <begin position="715"/>
        <end position="968"/>
    </location>
</feature>
<dbReference type="InterPro" id="IPR029016">
    <property type="entry name" value="GAF-like_dom_sf"/>
</dbReference>
<feature type="transmembrane region" description="Helical" evidence="1">
    <location>
        <begin position="204"/>
        <end position="226"/>
    </location>
</feature>
<comment type="caution">
    <text evidence="4">The sequence shown here is derived from an EMBL/GenBank/DDBJ whole genome shotgun (WGS) entry which is preliminary data.</text>
</comment>
<dbReference type="InterPro" id="IPR052155">
    <property type="entry name" value="Biofilm_reg_signaling"/>
</dbReference>
<organism evidence="4 5">
    <name type="scientific">Motilimonas cestriensis</name>
    <dbReference type="NCBI Taxonomy" id="2742685"/>
    <lineage>
        <taxon>Bacteria</taxon>
        <taxon>Pseudomonadati</taxon>
        <taxon>Pseudomonadota</taxon>
        <taxon>Gammaproteobacteria</taxon>
        <taxon>Alteromonadales</taxon>
        <taxon>Alteromonadales genera incertae sedis</taxon>
        <taxon>Motilimonas</taxon>
    </lineage>
</organism>
<dbReference type="Proteomes" id="UP001201273">
    <property type="component" value="Unassembled WGS sequence"/>
</dbReference>
<dbReference type="Gene3D" id="3.30.450.40">
    <property type="match status" value="1"/>
</dbReference>
<evidence type="ECO:0000313" key="4">
    <source>
        <dbReference type="EMBL" id="MCE2593829.1"/>
    </source>
</evidence>